<feature type="compositionally biased region" description="Polar residues" evidence="1">
    <location>
        <begin position="217"/>
        <end position="238"/>
    </location>
</feature>
<dbReference type="AlphaFoldDB" id="A0A0C9UJ08"/>
<accession>A0A0C9UJ08</accession>
<reference evidence="2 4" key="1">
    <citation type="submission" date="2014-06" db="EMBL/GenBank/DDBJ databases">
        <title>Evolutionary Origins and Diversification of the Mycorrhizal Mutualists.</title>
        <authorList>
            <consortium name="DOE Joint Genome Institute"/>
            <consortium name="Mycorrhizal Genomics Consortium"/>
            <person name="Kohler A."/>
            <person name="Kuo A."/>
            <person name="Nagy L.G."/>
            <person name="Floudas D."/>
            <person name="Copeland A."/>
            <person name="Barry K.W."/>
            <person name="Cichocki N."/>
            <person name="Veneault-Fourrey C."/>
            <person name="LaButti K."/>
            <person name="Lindquist E.A."/>
            <person name="Lipzen A."/>
            <person name="Lundell T."/>
            <person name="Morin E."/>
            <person name="Murat C."/>
            <person name="Riley R."/>
            <person name="Ohm R."/>
            <person name="Sun H."/>
            <person name="Tunlid A."/>
            <person name="Henrissat B."/>
            <person name="Grigoriev I.V."/>
            <person name="Hibbett D.S."/>
            <person name="Martin F."/>
        </authorList>
    </citation>
    <scope>NUCLEOTIDE SEQUENCE [LARGE SCALE GENOMIC DNA]</scope>
    <source>
        <strain evidence="2 4">SS14</strain>
    </source>
</reference>
<dbReference type="Proteomes" id="UP000054279">
    <property type="component" value="Unassembled WGS sequence"/>
</dbReference>
<dbReference type="HOGENOM" id="CLU_921874_0_0_1"/>
<sequence length="302" mass="32864">MQNVQETAYFNRVFPRAEGPPSVSVPYSDVRSQIEQPQTLAQQPNPPNQYIQSPIGRQSFWLNSQWQAPGMAIQIPHFNHPQAGYMMHQPPLSAPHAPYPSNHFATVGTHAGNNYPMQQYYAAANDVPRAPEHQFSLQQQPQWNTQDATVAHIYGQRQIVVPNGVYHNVAVPAHITMPTFVEAATVNDQNASASVEAGTEDPSGSVQSADIAGNANDFPNSPYSGHSTRGMTPATASGRSIDGHDEESMKALDEEFRELKRRLGLNDDDGESIWQDTPDVNGLIAALAPNFDPVAGSSGATI</sequence>
<evidence type="ECO:0000256" key="1">
    <source>
        <dbReference type="SAM" id="MobiDB-lite"/>
    </source>
</evidence>
<keyword evidence="4" id="KW-1185">Reference proteome</keyword>
<organism evidence="2 4">
    <name type="scientific">Sphaerobolus stellatus (strain SS14)</name>
    <dbReference type="NCBI Taxonomy" id="990650"/>
    <lineage>
        <taxon>Eukaryota</taxon>
        <taxon>Fungi</taxon>
        <taxon>Dikarya</taxon>
        <taxon>Basidiomycota</taxon>
        <taxon>Agaricomycotina</taxon>
        <taxon>Agaricomycetes</taxon>
        <taxon>Phallomycetidae</taxon>
        <taxon>Geastrales</taxon>
        <taxon>Sphaerobolaceae</taxon>
        <taxon>Sphaerobolus</taxon>
    </lineage>
</organism>
<protein>
    <submittedName>
        <fullName evidence="2">Unplaced genomic scaffold SPHSTscaffold_344, whole genome shotgun sequence</fullName>
    </submittedName>
</protein>
<feature type="region of interest" description="Disordered" evidence="1">
    <location>
        <begin position="191"/>
        <end position="247"/>
    </location>
</feature>
<proteinExistence type="predicted"/>
<evidence type="ECO:0000313" key="4">
    <source>
        <dbReference type="Proteomes" id="UP000054279"/>
    </source>
</evidence>
<name>A0A0C9UJ08_SPHS4</name>
<evidence type="ECO:0000313" key="2">
    <source>
        <dbReference type="EMBL" id="KIJ25356.1"/>
    </source>
</evidence>
<dbReference type="EMBL" id="KN837419">
    <property type="protein sequence ID" value="KIJ25356.1"/>
    <property type="molecule type" value="Genomic_DNA"/>
</dbReference>
<gene>
    <name evidence="3" type="ORF">M422DRAFT_31928</name>
    <name evidence="2" type="ORF">M422DRAFT_38799</name>
</gene>
<dbReference type="EMBL" id="KN837139">
    <property type="protein sequence ID" value="KIJ41042.1"/>
    <property type="molecule type" value="Genomic_DNA"/>
</dbReference>
<evidence type="ECO:0000313" key="3">
    <source>
        <dbReference type="EMBL" id="KIJ41042.1"/>
    </source>
</evidence>